<dbReference type="InterPro" id="IPR006145">
    <property type="entry name" value="PsdUridine_synth_RsuA/RluA"/>
</dbReference>
<dbReference type="InterPro" id="IPR006224">
    <property type="entry name" value="PsdUridine_synth_RluA-like_CS"/>
</dbReference>
<reference evidence="4" key="1">
    <citation type="journal article" date="2020" name="Nat. Commun.">
        <title>Large-scale genome sequencing of mycorrhizal fungi provides insights into the early evolution of symbiotic traits.</title>
        <authorList>
            <person name="Miyauchi S."/>
            <person name="Kiss E."/>
            <person name="Kuo A."/>
            <person name="Drula E."/>
            <person name="Kohler A."/>
            <person name="Sanchez-Garcia M."/>
            <person name="Morin E."/>
            <person name="Andreopoulos B."/>
            <person name="Barry K.W."/>
            <person name="Bonito G."/>
            <person name="Buee M."/>
            <person name="Carver A."/>
            <person name="Chen C."/>
            <person name="Cichocki N."/>
            <person name="Clum A."/>
            <person name="Culley D."/>
            <person name="Crous P.W."/>
            <person name="Fauchery L."/>
            <person name="Girlanda M."/>
            <person name="Hayes R.D."/>
            <person name="Keri Z."/>
            <person name="LaButti K."/>
            <person name="Lipzen A."/>
            <person name="Lombard V."/>
            <person name="Magnuson J."/>
            <person name="Maillard F."/>
            <person name="Murat C."/>
            <person name="Nolan M."/>
            <person name="Ohm R.A."/>
            <person name="Pangilinan J."/>
            <person name="Pereira M.F."/>
            <person name="Perotto S."/>
            <person name="Peter M."/>
            <person name="Pfister S."/>
            <person name="Riley R."/>
            <person name="Sitrit Y."/>
            <person name="Stielow J.B."/>
            <person name="Szollosi G."/>
            <person name="Zifcakova L."/>
            <person name="Stursova M."/>
            <person name="Spatafora J.W."/>
            <person name="Tedersoo L."/>
            <person name="Vaario L.M."/>
            <person name="Yamada A."/>
            <person name="Yan M."/>
            <person name="Wang P."/>
            <person name="Xu J."/>
            <person name="Bruns T."/>
            <person name="Baldrian P."/>
            <person name="Vilgalys R."/>
            <person name="Dunand C."/>
            <person name="Henrissat B."/>
            <person name="Grigoriev I.V."/>
            <person name="Hibbett D."/>
            <person name="Nagy L.G."/>
            <person name="Martin F.M."/>
        </authorList>
    </citation>
    <scope>NUCLEOTIDE SEQUENCE</scope>
    <source>
        <strain evidence="4">UP504</strain>
    </source>
</reference>
<dbReference type="PROSITE" id="PS01129">
    <property type="entry name" value="PSI_RLU"/>
    <property type="match status" value="1"/>
</dbReference>
<evidence type="ECO:0000256" key="2">
    <source>
        <dbReference type="SAM" id="MobiDB-lite"/>
    </source>
</evidence>
<dbReference type="InterPro" id="IPR020103">
    <property type="entry name" value="PsdUridine_synth_cat_dom_sf"/>
</dbReference>
<dbReference type="CDD" id="cd02557">
    <property type="entry name" value="PseudoU_synth_ScRIB2"/>
    <property type="match status" value="1"/>
</dbReference>
<feature type="region of interest" description="Disordered" evidence="2">
    <location>
        <begin position="365"/>
        <end position="424"/>
    </location>
</feature>
<evidence type="ECO:0000313" key="4">
    <source>
        <dbReference type="EMBL" id="KAF9503778.1"/>
    </source>
</evidence>
<dbReference type="PANTHER" id="PTHR21600">
    <property type="entry name" value="MITOCHONDRIAL RNA PSEUDOURIDINE SYNTHASE"/>
    <property type="match status" value="1"/>
</dbReference>
<keyword evidence="5" id="KW-1185">Reference proteome</keyword>
<dbReference type="SUPFAM" id="SSF55120">
    <property type="entry name" value="Pseudouridine synthase"/>
    <property type="match status" value="1"/>
</dbReference>
<dbReference type="InterPro" id="IPR006225">
    <property type="entry name" value="PsdUridine_synth_RluC/D"/>
</dbReference>
<sequence length="514" mass="57630">MVTFAKERWWNREILELVSTEFRDRSVEYYRYALESGVTTINGKVARPGTIVRNGDRIENIVHRHEPPVTSVPIKIIHRDDELEIIVIDKPGSIPVHATGRYTKNSLIEILQTDFGFKKVFTVNRLDRLTSGCMIIALSSRRAKLICEEFVNGTVKKEYIARCLGEFPEEEVTVEEPLLTVDRQMGLNIVHPDGKYAKTTFRRMFYDEGTNTSVLHCQPWTGRSHQIRVHLQFIGYPIANDPVYGDSKVWGPNRGKGGVSLIPQSQAAPDIYYPMPSLITPKNASVSPTAMTAPVRSVLPREDGTDIGISSPVPLSGEAIGIISKLRRMKDEEEDNSRWRDVIFRAKAALSPKMTGADGIDIRTLGLHPRNLPQPQHPIPPESTLFRQESESEQASCAPNDDHNPDSVVDAHAPSNPSAKVAPLPINAVEPLTPLKIDDISQVNPDLPPDPALFCPECYLPLLPDPKPERLFIFLHAWKYTTKEWSFKTDLPFWAAKGYVWATEEKGCDDAPTS</sequence>
<evidence type="ECO:0000256" key="1">
    <source>
        <dbReference type="PIRSR" id="PIRSR606225-1"/>
    </source>
</evidence>
<organism evidence="4 5">
    <name type="scientific">Hydnum rufescens UP504</name>
    <dbReference type="NCBI Taxonomy" id="1448309"/>
    <lineage>
        <taxon>Eukaryota</taxon>
        <taxon>Fungi</taxon>
        <taxon>Dikarya</taxon>
        <taxon>Basidiomycota</taxon>
        <taxon>Agaricomycotina</taxon>
        <taxon>Agaricomycetes</taxon>
        <taxon>Cantharellales</taxon>
        <taxon>Hydnaceae</taxon>
        <taxon>Hydnum</taxon>
    </lineage>
</organism>
<dbReference type="EMBL" id="MU129302">
    <property type="protein sequence ID" value="KAF9503778.1"/>
    <property type="molecule type" value="Genomic_DNA"/>
</dbReference>
<dbReference type="GO" id="GO:0009982">
    <property type="term" value="F:pseudouridine synthase activity"/>
    <property type="evidence" value="ECO:0007669"/>
    <property type="project" value="InterPro"/>
</dbReference>
<comment type="caution">
    <text evidence="4">The sequence shown here is derived from an EMBL/GenBank/DDBJ whole genome shotgun (WGS) entry which is preliminary data.</text>
</comment>
<feature type="active site" evidence="1">
    <location>
        <position position="127"/>
    </location>
</feature>
<evidence type="ECO:0000259" key="3">
    <source>
        <dbReference type="Pfam" id="PF00849"/>
    </source>
</evidence>
<feature type="domain" description="Pseudouridine synthase RsuA/RluA-like" evidence="3">
    <location>
        <begin position="85"/>
        <end position="232"/>
    </location>
</feature>
<proteinExistence type="predicted"/>
<dbReference type="PANTHER" id="PTHR21600:SF40">
    <property type="entry name" value="PSEUDOURIDYLATE SYNTHASE RPUSD2"/>
    <property type="match status" value="1"/>
</dbReference>
<evidence type="ECO:0000313" key="5">
    <source>
        <dbReference type="Proteomes" id="UP000886523"/>
    </source>
</evidence>
<dbReference type="AlphaFoldDB" id="A0A9P6AD96"/>
<dbReference type="Proteomes" id="UP000886523">
    <property type="component" value="Unassembled WGS sequence"/>
</dbReference>
<dbReference type="Pfam" id="PF00849">
    <property type="entry name" value="PseudoU_synth_2"/>
    <property type="match status" value="1"/>
</dbReference>
<dbReference type="GO" id="GO:0003723">
    <property type="term" value="F:RNA binding"/>
    <property type="evidence" value="ECO:0007669"/>
    <property type="project" value="InterPro"/>
</dbReference>
<name>A0A9P6AD96_9AGAM</name>
<gene>
    <name evidence="4" type="ORF">BS47DRAFT_1490357</name>
</gene>
<dbReference type="InterPro" id="IPR050188">
    <property type="entry name" value="RluA_PseudoU_synthase"/>
</dbReference>
<dbReference type="NCBIfam" id="TIGR00005">
    <property type="entry name" value="rluA_subfam"/>
    <property type="match status" value="1"/>
</dbReference>
<dbReference type="Gene3D" id="3.30.2350.10">
    <property type="entry name" value="Pseudouridine synthase"/>
    <property type="match status" value="1"/>
</dbReference>
<dbReference type="OrthoDB" id="424794at2759"/>
<dbReference type="GO" id="GO:0000455">
    <property type="term" value="P:enzyme-directed rRNA pseudouridine synthesis"/>
    <property type="evidence" value="ECO:0007669"/>
    <property type="project" value="TreeGrafter"/>
</dbReference>
<accession>A0A9P6AD96</accession>
<protein>
    <recommendedName>
        <fullName evidence="3">Pseudouridine synthase RsuA/RluA-like domain-containing protein</fullName>
    </recommendedName>
</protein>